<evidence type="ECO:0000256" key="6">
    <source>
        <dbReference type="ARBA" id="ARBA00025687"/>
    </source>
</evidence>
<evidence type="ECO:0000256" key="2">
    <source>
        <dbReference type="ARBA" id="ARBA00019695"/>
    </source>
</evidence>
<dbReference type="Ensembl" id="ENSGACT00000063242.1">
    <property type="protein sequence ID" value="ENSGACP00000058158.1"/>
    <property type="gene ID" value="ENSGACG00000024945.1"/>
</dbReference>
<keyword evidence="11" id="KW-1185">Reference proteome</keyword>
<protein>
    <recommendedName>
        <fullName evidence="2">Mediator of RNA polymerase II transcription subunit 22</fullName>
    </recommendedName>
    <alternativeName>
        <fullName evidence="8">Mediator complex subunit 22</fullName>
    </alternativeName>
    <alternativeName>
        <fullName evidence="7">Surfeit locus protein 5</fullName>
    </alternativeName>
</protein>
<dbReference type="AlphaFoldDB" id="A0AAQ4R5P9"/>
<dbReference type="Pfam" id="PF06179">
    <property type="entry name" value="Med22"/>
    <property type="match status" value="1"/>
</dbReference>
<dbReference type="GeneTree" id="ENSGT00390000004339"/>
<dbReference type="GO" id="GO:0006357">
    <property type="term" value="P:regulation of transcription by RNA polymerase II"/>
    <property type="evidence" value="ECO:0007669"/>
    <property type="project" value="InterPro"/>
</dbReference>
<evidence type="ECO:0000256" key="5">
    <source>
        <dbReference type="ARBA" id="ARBA00023242"/>
    </source>
</evidence>
<dbReference type="Proteomes" id="UP000007635">
    <property type="component" value="Chromosome XIII"/>
</dbReference>
<dbReference type="PANTHER" id="PTHR12434:SF6">
    <property type="entry name" value="MEDIATOR OF RNA POLYMERASE II TRANSCRIPTION SUBUNIT 22"/>
    <property type="match status" value="1"/>
</dbReference>
<evidence type="ECO:0000256" key="1">
    <source>
        <dbReference type="ARBA" id="ARBA00004123"/>
    </source>
</evidence>
<dbReference type="GO" id="GO:0003712">
    <property type="term" value="F:transcription coregulator activity"/>
    <property type="evidence" value="ECO:0007669"/>
    <property type="project" value="InterPro"/>
</dbReference>
<evidence type="ECO:0000256" key="7">
    <source>
        <dbReference type="ARBA" id="ARBA00030744"/>
    </source>
</evidence>
<reference evidence="10 11" key="1">
    <citation type="journal article" date="2021" name="G3 (Bethesda)">
        <title>Improved contiguity of the threespine stickleback genome using long-read sequencing.</title>
        <authorList>
            <person name="Nath S."/>
            <person name="Shaw D.E."/>
            <person name="White M.A."/>
        </authorList>
    </citation>
    <scope>NUCLEOTIDE SEQUENCE [LARGE SCALE GENOMIC DNA]</scope>
    <source>
        <strain evidence="10 11">Lake Benthic</strain>
    </source>
</reference>
<dbReference type="InterPro" id="IPR009332">
    <property type="entry name" value="Med22"/>
</dbReference>
<comment type="subcellular location">
    <subcellularLocation>
        <location evidence="1">Nucleus</location>
    </subcellularLocation>
</comment>
<feature type="compositionally biased region" description="Polar residues" evidence="9">
    <location>
        <begin position="246"/>
        <end position="258"/>
    </location>
</feature>
<keyword evidence="4" id="KW-0804">Transcription</keyword>
<dbReference type="PANTHER" id="PTHR12434">
    <property type="entry name" value="MEDIATOR OF RNA POLYMERASE II TRANSCRIPTION SUBUNIT 22"/>
    <property type="match status" value="1"/>
</dbReference>
<sequence length="289" mass="32989">MEKRLRVIPSSIQSVHYTNTHTCIGLRQLVVFREGEHTHTHTHTHAHRKSTNIKCCEEEQTLCRGSHFDDIIFKVCGTPRLVALFLRAMANQRVLPQSKESLLQNYNKRLKDDIRSILDNFTEIIKTAKIEEETQVARATQAEQDHYEMHVRAANIVRAGESLMKLVSDLKQFLILNDFPSVNDAISLQNQQLRSLQEECDKKLTSLRDEIAIDLYELEEEYYSSSYSQWDSTDLPLYEAYRRQDSWASPGSSCSSTTGDREDVEGAAAQETNGQHHLNGHGAASIEKP</sequence>
<evidence type="ECO:0000256" key="9">
    <source>
        <dbReference type="SAM" id="MobiDB-lite"/>
    </source>
</evidence>
<feature type="region of interest" description="Disordered" evidence="9">
    <location>
        <begin position="246"/>
        <end position="289"/>
    </location>
</feature>
<proteinExistence type="predicted"/>
<evidence type="ECO:0000256" key="8">
    <source>
        <dbReference type="ARBA" id="ARBA00031962"/>
    </source>
</evidence>
<name>A0AAQ4R5P9_GASAC</name>
<dbReference type="GO" id="GO:0016592">
    <property type="term" value="C:mediator complex"/>
    <property type="evidence" value="ECO:0007669"/>
    <property type="project" value="InterPro"/>
</dbReference>
<keyword evidence="5" id="KW-0539">Nucleus</keyword>
<reference evidence="10" key="3">
    <citation type="submission" date="2025-09" db="UniProtKB">
        <authorList>
            <consortium name="Ensembl"/>
        </authorList>
    </citation>
    <scope>IDENTIFICATION</scope>
</reference>
<evidence type="ECO:0000313" key="11">
    <source>
        <dbReference type="Proteomes" id="UP000007635"/>
    </source>
</evidence>
<keyword evidence="3" id="KW-0805">Transcription regulation</keyword>
<evidence type="ECO:0000256" key="4">
    <source>
        <dbReference type="ARBA" id="ARBA00023163"/>
    </source>
</evidence>
<organism evidence="10 11">
    <name type="scientific">Gasterosteus aculeatus aculeatus</name>
    <name type="common">three-spined stickleback</name>
    <dbReference type="NCBI Taxonomy" id="481459"/>
    <lineage>
        <taxon>Eukaryota</taxon>
        <taxon>Metazoa</taxon>
        <taxon>Chordata</taxon>
        <taxon>Craniata</taxon>
        <taxon>Vertebrata</taxon>
        <taxon>Euteleostomi</taxon>
        <taxon>Actinopterygii</taxon>
        <taxon>Neopterygii</taxon>
        <taxon>Teleostei</taxon>
        <taxon>Neoteleostei</taxon>
        <taxon>Acanthomorphata</taxon>
        <taxon>Eupercaria</taxon>
        <taxon>Perciformes</taxon>
        <taxon>Cottioidei</taxon>
        <taxon>Gasterosteales</taxon>
        <taxon>Gasterosteidae</taxon>
        <taxon>Gasterosteus</taxon>
    </lineage>
</organism>
<accession>A0AAQ4R5P9</accession>
<comment type="function">
    <text evidence="6">Component of the Mediator complex, a coactivator involved in the regulated transcription of nearly all RNA polymerase II-dependent genes. Mediator functions as a bridge to convey information from gene-specific regulatory proteins to the basal RNA polymerase II transcription machinery. Mediator is recruited to promoters by direct interactions with regulatory proteins and serves as a scaffold for the assembly of a functional preinitiation complex with RNA polymerase II and the general transcription factors.</text>
</comment>
<evidence type="ECO:0000256" key="3">
    <source>
        <dbReference type="ARBA" id="ARBA00023015"/>
    </source>
</evidence>
<evidence type="ECO:0000313" key="10">
    <source>
        <dbReference type="Ensembl" id="ENSGACP00000058158.1"/>
    </source>
</evidence>
<reference evidence="10" key="2">
    <citation type="submission" date="2025-08" db="UniProtKB">
        <authorList>
            <consortium name="Ensembl"/>
        </authorList>
    </citation>
    <scope>IDENTIFICATION</scope>
</reference>